<keyword evidence="2" id="KW-1185">Reference proteome</keyword>
<dbReference type="RefSeq" id="WP_275470614.1">
    <property type="nucleotide sequence ID" value="NZ_JAPDSH010000001.1"/>
</dbReference>
<reference evidence="1" key="1">
    <citation type="submission" date="2022-10" db="EMBL/GenBank/DDBJ databases">
        <title>Vagococcus sp. isolated from poultry meat.</title>
        <authorList>
            <person name="Johansson P."/>
            <person name="Bjorkroth J."/>
        </authorList>
    </citation>
    <scope>NUCLEOTIDE SEQUENCE</scope>
    <source>
        <strain evidence="1">PNs007</strain>
    </source>
</reference>
<accession>A0ABT5WYY6</accession>
<sequence length="412" mass="48689">MIEINVEKYKELEPIYSNVIDDLFQNKINSFIFGNFDKLIKVKKNRTIVEDTINEKLPQQNNVVEFFNLVNNWSGEKKLSVRMLGELKTVSLNGKAKQELYYDILNNLNKVLKIELLNYVNSYMPLDKKIDSLTQLWTASYEDIRTIVYSGNFYPKTNKKTVYYKLLHSLYDFMTDKYFLKLEEYDTSVEKLYIAEKSIKDSEKKNYTKLANILIEILNMNICPYCNRNYIVSRNDKLGCNLDHFYPRSNYPMFSVSLYNLIPVCSTCNSLKLDYKFNCSPYDSEYKANEVYYYQYTSLENNIVKEIDIKYLDNNFGLKQDFDILKIKDTYQIHCIEATKFVQLKQKYNRKKLNEICNILNNEKKNGPKTDIEELEKLIFGQSIEDTELNSISLSKFNCDIRNQVEKADNSN</sequence>
<protein>
    <recommendedName>
        <fullName evidence="3">HNH nuclease domain-containing protein</fullName>
    </recommendedName>
</protein>
<organism evidence="1 2">
    <name type="scientific">Vagococcus proximus</name>
    <dbReference type="NCBI Taxonomy" id="2991417"/>
    <lineage>
        <taxon>Bacteria</taxon>
        <taxon>Bacillati</taxon>
        <taxon>Bacillota</taxon>
        <taxon>Bacilli</taxon>
        <taxon>Lactobacillales</taxon>
        <taxon>Enterococcaceae</taxon>
        <taxon>Vagococcus</taxon>
    </lineage>
</organism>
<gene>
    <name evidence="1" type="ORF">OL233_01580</name>
</gene>
<evidence type="ECO:0000313" key="1">
    <source>
        <dbReference type="EMBL" id="MDF0478964.1"/>
    </source>
</evidence>
<dbReference type="Proteomes" id="UP001147148">
    <property type="component" value="Unassembled WGS sequence"/>
</dbReference>
<comment type="caution">
    <text evidence="1">The sequence shown here is derived from an EMBL/GenBank/DDBJ whole genome shotgun (WGS) entry which is preliminary data.</text>
</comment>
<dbReference type="EMBL" id="JAPDSH010000001">
    <property type="protein sequence ID" value="MDF0478964.1"/>
    <property type="molecule type" value="Genomic_DNA"/>
</dbReference>
<proteinExistence type="predicted"/>
<evidence type="ECO:0008006" key="3">
    <source>
        <dbReference type="Google" id="ProtNLM"/>
    </source>
</evidence>
<name>A0ABT5WYY6_9ENTE</name>
<dbReference type="Gene3D" id="1.10.30.50">
    <property type="match status" value="1"/>
</dbReference>
<evidence type="ECO:0000313" key="2">
    <source>
        <dbReference type="Proteomes" id="UP001147148"/>
    </source>
</evidence>